<organism evidence="3">
    <name type="scientific">bacterium 19NY03SH02</name>
    <dbReference type="NCBI Taxonomy" id="2920631"/>
    <lineage>
        <taxon>Bacteria</taxon>
    </lineage>
</organism>
<evidence type="ECO:0000256" key="1">
    <source>
        <dbReference type="SAM" id="MobiDB-lite"/>
    </source>
</evidence>
<protein>
    <submittedName>
        <fullName evidence="3">Uncharacterized protein</fullName>
    </submittedName>
</protein>
<accession>A0AAU6UZ25</accession>
<feature type="region of interest" description="Disordered" evidence="1">
    <location>
        <begin position="1"/>
        <end position="25"/>
    </location>
</feature>
<reference evidence="3" key="1">
    <citation type="submission" date="2022-03" db="EMBL/GenBank/DDBJ databases">
        <title>Sea Food Isolates.</title>
        <authorList>
            <person name="Li c."/>
        </authorList>
    </citation>
    <scope>NUCLEOTIDE SEQUENCE</scope>
    <source>
        <strain evidence="3">19NY03SH02</strain>
    </source>
</reference>
<dbReference type="EMBL" id="CP095354">
    <property type="protein sequence ID" value="XAG79194.1"/>
    <property type="molecule type" value="Genomic_DNA"/>
</dbReference>
<dbReference type="AlphaFoldDB" id="A0AAU6UZ25"/>
<evidence type="ECO:0000313" key="3">
    <source>
        <dbReference type="EMBL" id="XAG79194.1"/>
    </source>
</evidence>
<evidence type="ECO:0000313" key="2">
    <source>
        <dbReference type="EMBL" id="XAG79184.1"/>
    </source>
</evidence>
<dbReference type="EMBL" id="CP095354">
    <property type="protein sequence ID" value="XAG79184.1"/>
    <property type="molecule type" value="Genomic_DNA"/>
</dbReference>
<sequence length="71" mass="7743">MSASTRGGSRPGAGRPKGEPTKMMRVPLGAEDLVKSLIELHKTDGGSAAASRFRRQLKIRFGTEQQKDLFE</sequence>
<gene>
    <name evidence="2" type="ORF">MRN14_11795</name>
    <name evidence="3" type="ORF">MRN14_11845</name>
</gene>
<name>A0AAU6UZ25_UNCXX</name>
<proteinExistence type="predicted"/>